<protein>
    <submittedName>
        <fullName evidence="1">Uncharacterized protein</fullName>
    </submittedName>
</protein>
<reference evidence="1 2" key="1">
    <citation type="submission" date="2020-08" db="EMBL/GenBank/DDBJ databases">
        <title>Plant Genome Project.</title>
        <authorList>
            <person name="Zhang R.-G."/>
        </authorList>
    </citation>
    <scope>NUCLEOTIDE SEQUENCE [LARGE SCALE GENOMIC DNA]</scope>
    <source>
        <tissue evidence="1">Rhizome</tissue>
    </source>
</reference>
<keyword evidence="2" id="KW-1185">Reference proteome</keyword>
<evidence type="ECO:0000313" key="2">
    <source>
        <dbReference type="Proteomes" id="UP000734854"/>
    </source>
</evidence>
<dbReference type="EMBL" id="JACMSC010000021">
    <property type="protein sequence ID" value="KAG6470188.1"/>
    <property type="molecule type" value="Genomic_DNA"/>
</dbReference>
<gene>
    <name evidence="1" type="ORF">ZIOFF_071245</name>
</gene>
<proteinExistence type="predicted"/>
<sequence length="232" mass="26019">MACFLQGCGGRDDVSWGSEATCAEMTLWKWTSSCPYKLLLYLPIVNNSSLVYAVYRACYADADENGVIHHMSCHIIMGNVELIHPRSEYGWSEVARFRSFRCESGPLPSQTTEGELEKRLRTFPLHSSTTDIYWCRPPLCPSAAVVPLPIHRRCTCALALSSDHRSPPTSEEEVSGQSEVAGFRSFRCESGSLPSQTTKGELEQFSLSVDLQKRLRSKVSSRAFDTCYRSWS</sequence>
<evidence type="ECO:0000313" key="1">
    <source>
        <dbReference type="EMBL" id="KAG6470188.1"/>
    </source>
</evidence>
<accession>A0A8J5C3I0</accession>
<dbReference type="Proteomes" id="UP000734854">
    <property type="component" value="Unassembled WGS sequence"/>
</dbReference>
<organism evidence="1 2">
    <name type="scientific">Zingiber officinale</name>
    <name type="common">Ginger</name>
    <name type="synonym">Amomum zingiber</name>
    <dbReference type="NCBI Taxonomy" id="94328"/>
    <lineage>
        <taxon>Eukaryota</taxon>
        <taxon>Viridiplantae</taxon>
        <taxon>Streptophyta</taxon>
        <taxon>Embryophyta</taxon>
        <taxon>Tracheophyta</taxon>
        <taxon>Spermatophyta</taxon>
        <taxon>Magnoliopsida</taxon>
        <taxon>Liliopsida</taxon>
        <taxon>Zingiberales</taxon>
        <taxon>Zingiberaceae</taxon>
        <taxon>Zingiber</taxon>
    </lineage>
</organism>
<name>A0A8J5C3I0_ZINOF</name>
<comment type="caution">
    <text evidence="1">The sequence shown here is derived from an EMBL/GenBank/DDBJ whole genome shotgun (WGS) entry which is preliminary data.</text>
</comment>
<dbReference type="AlphaFoldDB" id="A0A8J5C3I0"/>